<comment type="caution">
    <text evidence="1">The sequence shown here is derived from an EMBL/GenBank/DDBJ whole genome shotgun (WGS) entry which is preliminary data.</text>
</comment>
<gene>
    <name evidence="1" type="ORF">SDC9_141789</name>
</gene>
<name>A0A645DZB0_9ZZZZ</name>
<dbReference type="AlphaFoldDB" id="A0A645DZB0"/>
<sequence length="201" mass="22552">MRADFLKFAAACRAARGFFDRDTRGPVIHSPHDLRDDIVAAPDPYGRADKQAFALNIAPVVEGRPADGNAGKIHRADMAKRRDFTRPARFPGDRQQRRRAFFRLKFIGHSPPGKFIGIAKYRAGGLIGDLDDCSVNQKIKCIPLGFHFLQRCDDLLSILRHAQQRRDGEAVFFHEGKHARLIIVGRILYGADLIEKSAQPP</sequence>
<proteinExistence type="predicted"/>
<dbReference type="EMBL" id="VSSQ01041245">
    <property type="protein sequence ID" value="MPM94641.1"/>
    <property type="molecule type" value="Genomic_DNA"/>
</dbReference>
<protein>
    <submittedName>
        <fullName evidence="1">Uncharacterized protein</fullName>
    </submittedName>
</protein>
<reference evidence="1" key="1">
    <citation type="submission" date="2019-08" db="EMBL/GenBank/DDBJ databases">
        <authorList>
            <person name="Kucharzyk K."/>
            <person name="Murdoch R.W."/>
            <person name="Higgins S."/>
            <person name="Loffler F."/>
        </authorList>
    </citation>
    <scope>NUCLEOTIDE SEQUENCE</scope>
</reference>
<evidence type="ECO:0000313" key="1">
    <source>
        <dbReference type="EMBL" id="MPM94641.1"/>
    </source>
</evidence>
<accession>A0A645DZB0</accession>
<organism evidence="1">
    <name type="scientific">bioreactor metagenome</name>
    <dbReference type="NCBI Taxonomy" id="1076179"/>
    <lineage>
        <taxon>unclassified sequences</taxon>
        <taxon>metagenomes</taxon>
        <taxon>ecological metagenomes</taxon>
    </lineage>
</organism>